<gene>
    <name evidence="1" type="ORF">A1Q2_02589</name>
</gene>
<evidence type="ECO:0000313" key="1">
    <source>
        <dbReference type="EMBL" id="EKD03140.1"/>
    </source>
</evidence>
<dbReference type="EMBL" id="AMBO01000268">
    <property type="protein sequence ID" value="EKD03140.1"/>
    <property type="molecule type" value="Genomic_DNA"/>
</dbReference>
<name>K1VGE2_TRIAC</name>
<comment type="caution">
    <text evidence="1">The sequence shown here is derived from an EMBL/GenBank/DDBJ whole genome shotgun (WGS) entry which is preliminary data.</text>
</comment>
<reference evidence="1 2" key="1">
    <citation type="journal article" date="2012" name="Eukaryot. Cell">
        <title>Genome sequence of the Trichosporon asahii environmental strain CBS 8904.</title>
        <authorList>
            <person name="Yang R.Y."/>
            <person name="Li H.T."/>
            <person name="Zhu H."/>
            <person name="Zhou G.P."/>
            <person name="Wang M."/>
            <person name="Wang L."/>
        </authorList>
    </citation>
    <scope>NUCLEOTIDE SEQUENCE [LARGE SCALE GENOMIC DNA]</scope>
    <source>
        <strain evidence="1 2">CBS 8904</strain>
    </source>
</reference>
<sequence>MLNYSSYPHIFDAIFDYSFPTSYLTLRHVCREWRLKVLARCYHLRPGVTLDMTGEDIQSVYFKGEHWANMHELSLRGAEHALRYCRILDVADEEFFLWPLAPNVEVVRFLGARVPEGLQLPFVGRFVLSSMPPVLDPMWRANKLVINHNSYTGLAWDRITHTDLPQVKEIVYIFDPEQLVLEKAEGLSAPEGVLISTFYRLGKILHAAAARGVPVTVVGAEALDLTEERPPDQPELRGHAIVEFLKETVLDPATYMSREAYRESVGEVDFAIETDFTTSLLKGPPIFYLKALPERERSSWCLVQ</sequence>
<evidence type="ECO:0000313" key="2">
    <source>
        <dbReference type="Proteomes" id="UP000006757"/>
    </source>
</evidence>
<organism evidence="1 2">
    <name type="scientific">Trichosporon asahii var. asahii (strain CBS 8904)</name>
    <name type="common">Yeast</name>
    <dbReference type="NCBI Taxonomy" id="1220162"/>
    <lineage>
        <taxon>Eukaryota</taxon>
        <taxon>Fungi</taxon>
        <taxon>Dikarya</taxon>
        <taxon>Basidiomycota</taxon>
        <taxon>Agaricomycotina</taxon>
        <taxon>Tremellomycetes</taxon>
        <taxon>Trichosporonales</taxon>
        <taxon>Trichosporonaceae</taxon>
        <taxon>Trichosporon</taxon>
    </lineage>
</organism>
<dbReference type="Proteomes" id="UP000006757">
    <property type="component" value="Unassembled WGS sequence"/>
</dbReference>
<evidence type="ECO:0008006" key="3">
    <source>
        <dbReference type="Google" id="ProtNLM"/>
    </source>
</evidence>
<dbReference type="HOGENOM" id="CLU_960389_0_0_1"/>
<dbReference type="InParanoid" id="K1VGE2"/>
<proteinExistence type="predicted"/>
<dbReference type="AlphaFoldDB" id="K1VGE2"/>
<keyword evidence="2" id="KW-1185">Reference proteome</keyword>
<protein>
    <recommendedName>
        <fullName evidence="3">F-box domain-containing protein</fullName>
    </recommendedName>
</protein>
<accession>K1VGE2</accession>